<name>A0A7G5ECQ1_9BURK</name>
<accession>A0A7G5ECQ1</accession>
<dbReference type="RefSeq" id="WP_182326209.1">
    <property type="nucleotide sequence ID" value="NZ_CP058554.1"/>
</dbReference>
<sequence>MPRISLPAPEHMSPAQRQVYDKVVSGPRGKIEGPLRAALHNAELADCWQALGALLRYRTSLTPRQSEIAILVTGRACQSPFEWYAHRRESEKIGIEADILEALLAQTPPPFRAPEEQLVYQFALELNQQRSVSDATYAATLEVFGERAVVELTALVGYYTMVAMTLNAHEIPLPEGQQPAFPLPQHQGDRP</sequence>
<proteinExistence type="predicted"/>
<dbReference type="PANTHER" id="PTHR34846">
    <property type="entry name" value="4-CARBOXYMUCONOLACTONE DECARBOXYLASE FAMILY PROTEIN (AFU_ORTHOLOGUE AFUA_6G11590)"/>
    <property type="match status" value="1"/>
</dbReference>
<dbReference type="KEGG" id="cpis:HS961_02385"/>
<dbReference type="Proteomes" id="UP000515240">
    <property type="component" value="Chromosome"/>
</dbReference>
<keyword evidence="2" id="KW-1185">Reference proteome</keyword>
<organism evidence="1 2">
    <name type="scientific">Comamonas piscis</name>
    <dbReference type="NCBI Taxonomy" id="1562974"/>
    <lineage>
        <taxon>Bacteria</taxon>
        <taxon>Pseudomonadati</taxon>
        <taxon>Pseudomonadota</taxon>
        <taxon>Betaproteobacteria</taxon>
        <taxon>Burkholderiales</taxon>
        <taxon>Comamonadaceae</taxon>
        <taxon>Comamonas</taxon>
    </lineage>
</organism>
<reference evidence="1 2" key="1">
    <citation type="journal article" date="2020" name="G3 (Bethesda)">
        <title>CeMbio - The Caenorhabditis elegans Microbiome Resource.</title>
        <authorList>
            <person name="Dirksen P."/>
            <person name="Assie A."/>
            <person name="Zimmermann J."/>
            <person name="Zhang F."/>
            <person name="Tietje A.M."/>
            <person name="Marsh S.A."/>
            <person name="Felix M.A."/>
            <person name="Shapira M."/>
            <person name="Kaleta C."/>
            <person name="Schulenburg H."/>
            <person name="Samuel B."/>
        </authorList>
    </citation>
    <scope>NUCLEOTIDE SEQUENCE [LARGE SCALE GENOMIC DNA]</scope>
    <source>
        <strain evidence="1 2">BIGb0172</strain>
    </source>
</reference>
<dbReference type="InterPro" id="IPR029032">
    <property type="entry name" value="AhpD-like"/>
</dbReference>
<dbReference type="Gene3D" id="1.20.1290.10">
    <property type="entry name" value="AhpD-like"/>
    <property type="match status" value="1"/>
</dbReference>
<protein>
    <submittedName>
        <fullName evidence="1">Carboxymuconolactone decarboxylase family protein</fullName>
    </submittedName>
</protein>
<dbReference type="PANTHER" id="PTHR34846:SF11">
    <property type="entry name" value="4-CARBOXYMUCONOLACTONE DECARBOXYLASE FAMILY PROTEIN (AFU_ORTHOLOGUE AFUA_6G11590)"/>
    <property type="match status" value="1"/>
</dbReference>
<evidence type="ECO:0000313" key="1">
    <source>
        <dbReference type="EMBL" id="QMV71776.1"/>
    </source>
</evidence>
<evidence type="ECO:0000313" key="2">
    <source>
        <dbReference type="Proteomes" id="UP000515240"/>
    </source>
</evidence>
<dbReference type="AlphaFoldDB" id="A0A7G5ECQ1"/>
<dbReference type="EMBL" id="CP058554">
    <property type="protein sequence ID" value="QMV71776.1"/>
    <property type="molecule type" value="Genomic_DNA"/>
</dbReference>
<gene>
    <name evidence="1" type="ORF">HS961_02385</name>
</gene>
<dbReference type="SUPFAM" id="SSF69118">
    <property type="entry name" value="AhpD-like"/>
    <property type="match status" value="1"/>
</dbReference>